<feature type="transmembrane region" description="Helical" evidence="1">
    <location>
        <begin position="37"/>
        <end position="58"/>
    </location>
</feature>
<evidence type="ECO:0000313" key="3">
    <source>
        <dbReference type="Proteomes" id="UP000606935"/>
    </source>
</evidence>
<dbReference type="EMBL" id="BMLS01000001">
    <property type="protein sequence ID" value="GGO66562.1"/>
    <property type="molecule type" value="Genomic_DNA"/>
</dbReference>
<gene>
    <name evidence="2" type="ORF">GCM10010982_11040</name>
</gene>
<protein>
    <submittedName>
        <fullName evidence="2">Uncharacterized protein</fullName>
    </submittedName>
</protein>
<comment type="caution">
    <text evidence="2">The sequence shown here is derived from an EMBL/GenBank/DDBJ whole genome shotgun (WGS) entry which is preliminary data.</text>
</comment>
<accession>A0A917YVD4</accession>
<feature type="transmembrane region" description="Helical" evidence="1">
    <location>
        <begin position="64"/>
        <end position="85"/>
    </location>
</feature>
<keyword evidence="1" id="KW-0472">Membrane</keyword>
<keyword evidence="3" id="KW-1185">Reference proteome</keyword>
<feature type="transmembrane region" description="Helical" evidence="1">
    <location>
        <begin position="151"/>
        <end position="170"/>
    </location>
</feature>
<evidence type="ECO:0000313" key="2">
    <source>
        <dbReference type="EMBL" id="GGO66562.1"/>
    </source>
</evidence>
<reference evidence="2" key="2">
    <citation type="submission" date="2020-09" db="EMBL/GenBank/DDBJ databases">
        <authorList>
            <person name="Sun Q."/>
            <person name="Zhou Y."/>
        </authorList>
    </citation>
    <scope>NUCLEOTIDE SEQUENCE</scope>
    <source>
        <strain evidence="2">CGMCC 1.7086</strain>
    </source>
</reference>
<proteinExistence type="predicted"/>
<keyword evidence="1" id="KW-0812">Transmembrane</keyword>
<dbReference type="AlphaFoldDB" id="A0A917YVD4"/>
<evidence type="ECO:0000256" key="1">
    <source>
        <dbReference type="SAM" id="Phobius"/>
    </source>
</evidence>
<feature type="transmembrane region" description="Helical" evidence="1">
    <location>
        <begin position="120"/>
        <end position="139"/>
    </location>
</feature>
<dbReference type="RefSeq" id="WP_188691350.1">
    <property type="nucleotide sequence ID" value="NZ_BMLS01000001.1"/>
</dbReference>
<reference evidence="2" key="1">
    <citation type="journal article" date="2014" name="Int. J. Syst. Evol. Microbiol.">
        <title>Complete genome sequence of Corynebacterium casei LMG S-19264T (=DSM 44701T), isolated from a smear-ripened cheese.</title>
        <authorList>
            <consortium name="US DOE Joint Genome Institute (JGI-PGF)"/>
            <person name="Walter F."/>
            <person name="Albersmeier A."/>
            <person name="Kalinowski J."/>
            <person name="Ruckert C."/>
        </authorList>
    </citation>
    <scope>NUCLEOTIDE SEQUENCE</scope>
    <source>
        <strain evidence="2">CGMCC 1.7086</strain>
    </source>
</reference>
<organism evidence="2 3">
    <name type="scientific">Bowmanella pacifica</name>
    <dbReference type="NCBI Taxonomy" id="502051"/>
    <lineage>
        <taxon>Bacteria</taxon>
        <taxon>Pseudomonadati</taxon>
        <taxon>Pseudomonadota</taxon>
        <taxon>Gammaproteobacteria</taxon>
        <taxon>Alteromonadales</taxon>
        <taxon>Alteromonadaceae</taxon>
        <taxon>Bowmanella</taxon>
    </lineage>
</organism>
<dbReference type="Proteomes" id="UP000606935">
    <property type="component" value="Unassembled WGS sequence"/>
</dbReference>
<sequence>MSDNRDPLQQNWQSQQVDLPDLADLKAKWRKDRFKQWIYVVLDWLSVVFVGVVFFYFLPEKELMRLWVVIIFVLTLGAAAWNTWLRRLSLFRCRENLHEHLLTLRQQSLNNIRLARFTQWGMVLVILSVALLLLVTWYQEQPAWETFQVRLLRISLWVGGACALGWWWTIRQLKKARQQLEWLDNIEQSAL</sequence>
<name>A0A917YVD4_9ALTE</name>
<keyword evidence="1" id="KW-1133">Transmembrane helix</keyword>